<sequence length="126" mass="14639">MNIDIVKTKEYYNSLSSDMLCDCDYCKLYYVKSRKEFPELALWLDKYGVDIEKPFEVISLEPDDNGMLDYIGVQYIVFGNFKNDNSYYVGDFNIKIADSHPDTGISDEHFVLEVIPMNSMKLFIKG</sequence>
<dbReference type="KEGG" id="lua:D4A81_04135"/>
<dbReference type="AlphaFoldDB" id="A0A385PYW7"/>
<reference evidence="1 2" key="1">
    <citation type="submission" date="2018-09" db="EMBL/GenBank/DDBJ databases">
        <title>Genome sequencing of Lachnoanaerobaculum umeaense DSM 23576.</title>
        <authorList>
            <person name="Kook J.-K."/>
            <person name="Park S.-N."/>
            <person name="Lim Y.K."/>
        </authorList>
    </citation>
    <scope>NUCLEOTIDE SEQUENCE [LARGE SCALE GENOMIC DNA]</scope>
    <source>
        <strain evidence="2">DSM 23576 \ CCUG 58757</strain>
    </source>
</reference>
<dbReference type="EMBL" id="CP032364">
    <property type="protein sequence ID" value="AYA99192.1"/>
    <property type="molecule type" value="Genomic_DNA"/>
</dbReference>
<dbReference type="RefSeq" id="WP_111525609.1">
    <property type="nucleotide sequence ID" value="NZ_CP032364.1"/>
</dbReference>
<evidence type="ECO:0000313" key="1">
    <source>
        <dbReference type="EMBL" id="AYA99192.1"/>
    </source>
</evidence>
<dbReference type="Proteomes" id="UP000265562">
    <property type="component" value="Chromosome"/>
</dbReference>
<evidence type="ECO:0000313" key="2">
    <source>
        <dbReference type="Proteomes" id="UP000265562"/>
    </source>
</evidence>
<keyword evidence="2" id="KW-1185">Reference proteome</keyword>
<accession>A0A385PYW7</accession>
<dbReference type="OrthoDB" id="1691135at2"/>
<gene>
    <name evidence="1" type="ORF">D4A81_04135</name>
</gene>
<organism evidence="1 2">
    <name type="scientific">Lachnoanaerobaculum umeaense</name>
    <dbReference type="NCBI Taxonomy" id="617123"/>
    <lineage>
        <taxon>Bacteria</taxon>
        <taxon>Bacillati</taxon>
        <taxon>Bacillota</taxon>
        <taxon>Clostridia</taxon>
        <taxon>Lachnospirales</taxon>
        <taxon>Lachnospiraceae</taxon>
        <taxon>Lachnoanaerobaculum</taxon>
    </lineage>
</organism>
<name>A0A385PYW7_9FIRM</name>
<protein>
    <submittedName>
        <fullName evidence="1">Uncharacterized protein</fullName>
    </submittedName>
</protein>
<proteinExistence type="predicted"/>